<keyword evidence="3" id="KW-1185">Reference proteome</keyword>
<dbReference type="Gene3D" id="3.30.450.40">
    <property type="match status" value="1"/>
</dbReference>
<sequence>MNESERIKELQSYNLLKGSKEKILDELVEIASLVCNVPISLITLVGKDTQNFLVHRGLSITQTSRKDSFCRHTLHQPEEILIVPDSLKDERFKNNVLVKGDPHIRFYAGAPLETPNGNVLGTLCVIDTKPKKISENQKKALKILAKKAMDHLNDQKMIHLQKQQIESHSDNLLKLTDEIPGMIYQCKMTEEGEMSFHFISKGLELLSPEITREQVYKDPHLIFTLIHEEDLPRVQKKIQKSFENLRLWEHEFRIINKENTIEWRKVKAIPQKQNDNSVIWYGFIQDYTKEKAYQNKMEKLAFDISHVLRKPVATLLSLTSILENHTMDAQEINEYNGYIKQVSEELDAFTKELYRTYADGRDTPKSVPDEKVTIY</sequence>
<dbReference type="EMBL" id="JAVRHO010000008">
    <property type="protein sequence ID" value="MDT0646453.1"/>
    <property type="molecule type" value="Genomic_DNA"/>
</dbReference>
<dbReference type="RefSeq" id="WP_311494623.1">
    <property type="nucleotide sequence ID" value="NZ_JAVRHO010000008.1"/>
</dbReference>
<accession>A0ABU3CJP5</accession>
<dbReference type="InterPro" id="IPR000700">
    <property type="entry name" value="PAS-assoc_C"/>
</dbReference>
<dbReference type="Pfam" id="PF01590">
    <property type="entry name" value="GAF"/>
    <property type="match status" value="1"/>
</dbReference>
<name>A0ABU3CJP5_9FLAO</name>
<dbReference type="CDD" id="cd00130">
    <property type="entry name" value="PAS"/>
    <property type="match status" value="1"/>
</dbReference>
<dbReference type="Pfam" id="PF08447">
    <property type="entry name" value="PAS_3"/>
    <property type="match status" value="1"/>
</dbReference>
<protein>
    <submittedName>
        <fullName evidence="2">PAS domain-containing protein</fullName>
    </submittedName>
</protein>
<dbReference type="InterPro" id="IPR036097">
    <property type="entry name" value="HisK_dim/P_sf"/>
</dbReference>
<dbReference type="InterPro" id="IPR000014">
    <property type="entry name" value="PAS"/>
</dbReference>
<dbReference type="SUPFAM" id="SSF47384">
    <property type="entry name" value="Homodimeric domain of signal transducing histidine kinase"/>
    <property type="match status" value="1"/>
</dbReference>
<proteinExistence type="predicted"/>
<reference evidence="2 3" key="1">
    <citation type="submission" date="2023-09" db="EMBL/GenBank/DDBJ databases">
        <authorList>
            <person name="Rey-Velasco X."/>
        </authorList>
    </citation>
    <scope>NUCLEOTIDE SEQUENCE [LARGE SCALE GENOMIC DNA]</scope>
    <source>
        <strain evidence="2 3">F260</strain>
    </source>
</reference>
<dbReference type="InterPro" id="IPR003018">
    <property type="entry name" value="GAF"/>
</dbReference>
<organism evidence="2 3">
    <name type="scientific">Autumnicola lenta</name>
    <dbReference type="NCBI Taxonomy" id="3075593"/>
    <lineage>
        <taxon>Bacteria</taxon>
        <taxon>Pseudomonadati</taxon>
        <taxon>Bacteroidota</taxon>
        <taxon>Flavobacteriia</taxon>
        <taxon>Flavobacteriales</taxon>
        <taxon>Flavobacteriaceae</taxon>
        <taxon>Autumnicola</taxon>
    </lineage>
</organism>
<dbReference type="InterPro" id="IPR035965">
    <property type="entry name" value="PAS-like_dom_sf"/>
</dbReference>
<dbReference type="SUPFAM" id="SSF55781">
    <property type="entry name" value="GAF domain-like"/>
    <property type="match status" value="1"/>
</dbReference>
<dbReference type="PROSITE" id="PS50113">
    <property type="entry name" value="PAC"/>
    <property type="match status" value="1"/>
</dbReference>
<dbReference type="InterPro" id="IPR013655">
    <property type="entry name" value="PAS_fold_3"/>
</dbReference>
<dbReference type="PANTHER" id="PTHR43102:SF2">
    <property type="entry name" value="GAF DOMAIN-CONTAINING PROTEIN"/>
    <property type="match status" value="1"/>
</dbReference>
<dbReference type="SUPFAM" id="SSF55785">
    <property type="entry name" value="PYP-like sensor domain (PAS domain)"/>
    <property type="match status" value="1"/>
</dbReference>
<dbReference type="Gene3D" id="3.30.450.20">
    <property type="entry name" value="PAS domain"/>
    <property type="match status" value="1"/>
</dbReference>
<dbReference type="InterPro" id="IPR029016">
    <property type="entry name" value="GAF-like_dom_sf"/>
</dbReference>
<evidence type="ECO:0000313" key="3">
    <source>
        <dbReference type="Proteomes" id="UP001245285"/>
    </source>
</evidence>
<comment type="caution">
    <text evidence="2">The sequence shown here is derived from an EMBL/GenBank/DDBJ whole genome shotgun (WGS) entry which is preliminary data.</text>
</comment>
<dbReference type="PANTHER" id="PTHR43102">
    <property type="entry name" value="SLR1143 PROTEIN"/>
    <property type="match status" value="1"/>
</dbReference>
<gene>
    <name evidence="2" type="ORF">RM545_07115</name>
</gene>
<evidence type="ECO:0000259" key="1">
    <source>
        <dbReference type="PROSITE" id="PS50113"/>
    </source>
</evidence>
<dbReference type="Proteomes" id="UP001245285">
    <property type="component" value="Unassembled WGS sequence"/>
</dbReference>
<evidence type="ECO:0000313" key="2">
    <source>
        <dbReference type="EMBL" id="MDT0646453.1"/>
    </source>
</evidence>
<feature type="domain" description="PAC" evidence="1">
    <location>
        <begin position="248"/>
        <end position="299"/>
    </location>
</feature>